<dbReference type="PROSITE" id="PS51662">
    <property type="entry name" value="BP_PHYTASE"/>
    <property type="match status" value="2"/>
</dbReference>
<name>A0A0F9T0G3_9ZZZZ</name>
<comment type="caution">
    <text evidence="2">The sequence shown here is derived from an EMBL/GenBank/DDBJ whole genome shotgun (WGS) entry which is preliminary data.</text>
</comment>
<dbReference type="InterPro" id="IPR011042">
    <property type="entry name" value="6-blade_b-propeller_TolB-like"/>
</dbReference>
<feature type="domain" description="BPP" evidence="1">
    <location>
        <begin position="315"/>
        <end position="639"/>
    </location>
</feature>
<organism evidence="2">
    <name type="scientific">marine sediment metagenome</name>
    <dbReference type="NCBI Taxonomy" id="412755"/>
    <lineage>
        <taxon>unclassified sequences</taxon>
        <taxon>metagenomes</taxon>
        <taxon>ecological metagenomes</taxon>
    </lineage>
</organism>
<dbReference type="GO" id="GO:0016158">
    <property type="term" value="F:inositol hexakisphosphate 3-phosphatase activity"/>
    <property type="evidence" value="ECO:0007669"/>
    <property type="project" value="InterPro"/>
</dbReference>
<dbReference type="Pfam" id="PF02333">
    <property type="entry name" value="Phytase"/>
    <property type="match status" value="2"/>
</dbReference>
<dbReference type="InterPro" id="IPR003431">
    <property type="entry name" value="B-propeller_Phytase"/>
</dbReference>
<feature type="domain" description="BPP" evidence="1">
    <location>
        <begin position="18"/>
        <end position="313"/>
    </location>
</feature>
<accession>A0A0F9T0G3</accession>
<sequence length="644" mass="71342">MKRMMNERLKKTSTILLSCFAAISATTVLADSDLQRVGQQLEHKIEASQLLENIDFMPDADRVTAYKHKGIAVENKDGKQLSLIKGDFGSIDHRLVKNGLLLATVDTKNQQALVTVFNKRTKEWTNLQRIPKTNFKIEGVCLYQDSVKNGFLFLIGEEGQGQQWLVADSANSLKQAKLIRNLSTPPNSEFCQVDDAASLLFVNEEKVGIWAYDAHAEADLVRNPVALAQPFGKIKSSALGMQLIPNGLLVIDEQAKDLQVYTEQAKQWSLKSVYSLAALNSPKNVSTLINKDKLDIAIQHDDGLVFYTLPWIEKATKSISIIPSVMPEVETDAVPSLGDAADDPAIWVNQQFPEQSRVLVTNKQGGLLVYDMVGKLKQSLPVGRINNVDIRTGFNFNHHPIDLAVASNRDNNTLQAFAIEPSTGEVSELGEIDTTLDDIYGLCMYKNTRGDIYTIVNDKDGRFIQYHMKVTKGQISADLVREFNVDTQPEGCVADDANNRLFIGEENVAVWTLDARADASTKMMKVMSVGKNLKADIEGISLYQGTKERYLVISSQGNNSYVITDALPPFTYRGAFQVGINPAAGIDGASETDGLDVTSVNLGGVWNQGMLVVQDGRNRMPEQNQNFKYIPWSRIASQLKLNRY</sequence>
<evidence type="ECO:0000313" key="2">
    <source>
        <dbReference type="EMBL" id="KKN42571.1"/>
    </source>
</evidence>
<dbReference type="AlphaFoldDB" id="A0A0F9T0G3"/>
<reference evidence="2" key="1">
    <citation type="journal article" date="2015" name="Nature">
        <title>Complex archaea that bridge the gap between prokaryotes and eukaryotes.</title>
        <authorList>
            <person name="Spang A."/>
            <person name="Saw J.H."/>
            <person name="Jorgensen S.L."/>
            <person name="Zaremba-Niedzwiedzka K."/>
            <person name="Martijn J."/>
            <person name="Lind A.E."/>
            <person name="van Eijk R."/>
            <person name="Schleper C."/>
            <person name="Guy L."/>
            <person name="Ettema T.J."/>
        </authorList>
    </citation>
    <scope>NUCLEOTIDE SEQUENCE</scope>
</reference>
<dbReference type="SUPFAM" id="SSF50956">
    <property type="entry name" value="Thermostable phytase (3-phytase)"/>
    <property type="match status" value="2"/>
</dbReference>
<protein>
    <recommendedName>
        <fullName evidence="1">BPP domain-containing protein</fullName>
    </recommendedName>
</protein>
<gene>
    <name evidence="2" type="ORF">LCGC14_0711950</name>
</gene>
<evidence type="ECO:0000259" key="1">
    <source>
        <dbReference type="PROSITE" id="PS51662"/>
    </source>
</evidence>
<proteinExistence type="predicted"/>
<dbReference type="Gene3D" id="2.120.10.30">
    <property type="entry name" value="TolB, C-terminal domain"/>
    <property type="match status" value="2"/>
</dbReference>
<dbReference type="EMBL" id="LAZR01001572">
    <property type="protein sequence ID" value="KKN42571.1"/>
    <property type="molecule type" value="Genomic_DNA"/>
</dbReference>